<sequence length="153" mass="17006">MSLKLDGVDGEILDVLQNGRNVPANIADEIDKSRQYTHQRLGLLEAAQHVQNVGRGVYELVDDPRTDAEPEPDVDTLQERIDTLESDLVDARKEIESYKAELSKRNEQLEGVPDRQELARTIEDLERACENGDGNGIQVALGRLKEAAGVDDE</sequence>
<evidence type="ECO:0000313" key="3">
    <source>
        <dbReference type="Proteomes" id="UP000509241"/>
    </source>
</evidence>
<dbReference type="KEGG" id="haly:HYG82_02980"/>
<proteinExistence type="predicted"/>
<feature type="coiled-coil region" evidence="1">
    <location>
        <begin position="74"/>
        <end position="135"/>
    </location>
</feature>
<dbReference type="Gene3D" id="1.10.10.10">
    <property type="entry name" value="Winged helix-like DNA-binding domain superfamily/Winged helix DNA-binding domain"/>
    <property type="match status" value="1"/>
</dbReference>
<dbReference type="InterPro" id="IPR036388">
    <property type="entry name" value="WH-like_DNA-bd_sf"/>
</dbReference>
<reference evidence="2 3" key="1">
    <citation type="submission" date="2020-07" db="EMBL/GenBank/DDBJ databases">
        <authorList>
            <person name="Cui H."/>
        </authorList>
    </citation>
    <scope>NUCLEOTIDE SEQUENCE [LARGE SCALE GENOMIC DNA]</scope>
    <source>
        <strain evidence="2 3">YPL8</strain>
    </source>
</reference>
<name>A0A7D5KYX1_9EURY</name>
<keyword evidence="3" id="KW-1185">Reference proteome</keyword>
<protein>
    <submittedName>
        <fullName evidence="2">Uncharacterized protein</fullName>
    </submittedName>
</protein>
<dbReference type="RefSeq" id="WP_179259622.1">
    <property type="nucleotide sequence ID" value="NZ_CP058601.1"/>
</dbReference>
<organism evidence="2 3">
    <name type="scientific">Natrinema halophilum</name>
    <dbReference type="NCBI Taxonomy" id="1699371"/>
    <lineage>
        <taxon>Archaea</taxon>
        <taxon>Methanobacteriati</taxon>
        <taxon>Methanobacteriota</taxon>
        <taxon>Stenosarchaea group</taxon>
        <taxon>Halobacteria</taxon>
        <taxon>Halobacteriales</taxon>
        <taxon>Natrialbaceae</taxon>
        <taxon>Natrinema</taxon>
    </lineage>
</organism>
<gene>
    <name evidence="2" type="ORF">HYG82_02980</name>
</gene>
<evidence type="ECO:0000313" key="2">
    <source>
        <dbReference type="EMBL" id="QLG47880.1"/>
    </source>
</evidence>
<evidence type="ECO:0000256" key="1">
    <source>
        <dbReference type="SAM" id="Coils"/>
    </source>
</evidence>
<keyword evidence="1" id="KW-0175">Coiled coil</keyword>
<dbReference type="EMBL" id="CP058601">
    <property type="protein sequence ID" value="QLG47880.1"/>
    <property type="molecule type" value="Genomic_DNA"/>
</dbReference>
<dbReference type="GeneID" id="56032221"/>
<dbReference type="AlphaFoldDB" id="A0A7D5KYX1"/>
<dbReference type="OrthoDB" id="275628at2157"/>
<accession>A0A7D5KYX1</accession>
<dbReference type="Proteomes" id="UP000509241">
    <property type="component" value="Chromosome"/>
</dbReference>